<feature type="binding site" evidence="2">
    <location>
        <position position="73"/>
    </location>
    <ligand>
        <name>substrate</name>
    </ligand>
</feature>
<sequence length="218" mass="23645">MSSPLHGPGIRRPGAGTIILVRHGRTRFNAEGRLQGQIDIELDETGIEQARLGAAALAEHYQPDRLVTSDLIRAHDTAAAYAEVTGSELIVDERLRERGFGIWEGKSGQELHEEFPEEFERWRAGLDSPIIGAEPRDASAARIAEALREHAAATKAGGVLVVVSHGAAISGGITNMLGLDAGNWRGLTGLNNVHWARLERSRPDATPPWRLTGFNIGW</sequence>
<evidence type="ECO:0000256" key="1">
    <source>
        <dbReference type="PIRSR" id="PIRSR613078-1"/>
    </source>
</evidence>
<evidence type="ECO:0000313" key="4">
    <source>
        <dbReference type="Proteomes" id="UP000315389"/>
    </source>
</evidence>
<feature type="binding site" evidence="2">
    <location>
        <begin position="22"/>
        <end position="29"/>
    </location>
    <ligand>
        <name>substrate</name>
    </ligand>
</feature>
<keyword evidence="4" id="KW-1185">Reference proteome</keyword>
<dbReference type="Proteomes" id="UP000315389">
    <property type="component" value="Unassembled WGS sequence"/>
</dbReference>
<dbReference type="Pfam" id="PF00300">
    <property type="entry name" value="His_Phos_1"/>
    <property type="match status" value="1"/>
</dbReference>
<dbReference type="Gene3D" id="3.40.50.1240">
    <property type="entry name" value="Phosphoglycerate mutase-like"/>
    <property type="match status" value="1"/>
</dbReference>
<evidence type="ECO:0000313" key="3">
    <source>
        <dbReference type="EMBL" id="TQL64114.1"/>
    </source>
</evidence>
<feature type="active site" description="Tele-phosphohistidine intermediate" evidence="1">
    <location>
        <position position="23"/>
    </location>
</feature>
<proteinExistence type="predicted"/>
<dbReference type="GO" id="GO:0005737">
    <property type="term" value="C:cytoplasm"/>
    <property type="evidence" value="ECO:0007669"/>
    <property type="project" value="TreeGrafter"/>
</dbReference>
<name>A0A542ZUT3_RARFA</name>
<dbReference type="CDD" id="cd07067">
    <property type="entry name" value="HP_PGM_like"/>
    <property type="match status" value="1"/>
</dbReference>
<dbReference type="EMBL" id="VFOS01000001">
    <property type="protein sequence ID" value="TQL64114.1"/>
    <property type="molecule type" value="Genomic_DNA"/>
</dbReference>
<dbReference type="InterPro" id="IPR029033">
    <property type="entry name" value="His_PPase_superfam"/>
</dbReference>
<dbReference type="PANTHER" id="PTHR48100:SF62">
    <property type="entry name" value="GLUCOSYL-3-PHOSPHOGLYCERATE PHOSPHATASE"/>
    <property type="match status" value="1"/>
</dbReference>
<dbReference type="InterPro" id="IPR013078">
    <property type="entry name" value="His_Pase_superF_clade-1"/>
</dbReference>
<dbReference type="PANTHER" id="PTHR48100">
    <property type="entry name" value="BROAD-SPECIFICITY PHOSPHATASE YOR283W-RELATED"/>
    <property type="match status" value="1"/>
</dbReference>
<comment type="caution">
    <text evidence="3">The sequence shown here is derived from an EMBL/GenBank/DDBJ whole genome shotgun (WGS) entry which is preliminary data.</text>
</comment>
<dbReference type="RefSeq" id="WP_170222586.1">
    <property type="nucleotide sequence ID" value="NZ_BAAASV010000003.1"/>
</dbReference>
<gene>
    <name evidence="3" type="ORF">FB461_0599</name>
</gene>
<dbReference type="SMART" id="SM00855">
    <property type="entry name" value="PGAM"/>
    <property type="match status" value="1"/>
</dbReference>
<dbReference type="GO" id="GO:0016791">
    <property type="term" value="F:phosphatase activity"/>
    <property type="evidence" value="ECO:0007669"/>
    <property type="project" value="TreeGrafter"/>
</dbReference>
<reference evidence="3 4" key="1">
    <citation type="submission" date="2019-06" db="EMBL/GenBank/DDBJ databases">
        <title>Sequencing the genomes of 1000 actinobacteria strains.</title>
        <authorList>
            <person name="Klenk H.-P."/>
        </authorList>
    </citation>
    <scope>NUCLEOTIDE SEQUENCE [LARGE SCALE GENOMIC DNA]</scope>
    <source>
        <strain evidence="3 4">DSM 4813</strain>
    </source>
</reference>
<accession>A0A542ZUT3</accession>
<protein>
    <submittedName>
        <fullName evidence="3">Putative phosphoglycerate mutase</fullName>
    </submittedName>
</protein>
<evidence type="ECO:0000256" key="2">
    <source>
        <dbReference type="PIRSR" id="PIRSR613078-2"/>
    </source>
</evidence>
<dbReference type="AlphaFoldDB" id="A0A542ZUT3"/>
<dbReference type="InterPro" id="IPR050275">
    <property type="entry name" value="PGM_Phosphatase"/>
</dbReference>
<dbReference type="SUPFAM" id="SSF53254">
    <property type="entry name" value="Phosphoglycerate mutase-like"/>
    <property type="match status" value="1"/>
</dbReference>
<feature type="active site" description="Proton donor/acceptor" evidence="1">
    <location>
        <position position="97"/>
    </location>
</feature>
<organism evidence="3 4">
    <name type="scientific">Rarobacter faecitabidus</name>
    <dbReference type="NCBI Taxonomy" id="13243"/>
    <lineage>
        <taxon>Bacteria</taxon>
        <taxon>Bacillati</taxon>
        <taxon>Actinomycetota</taxon>
        <taxon>Actinomycetes</taxon>
        <taxon>Micrococcales</taxon>
        <taxon>Rarobacteraceae</taxon>
        <taxon>Rarobacter</taxon>
    </lineage>
</organism>